<dbReference type="EMBL" id="JAGXOE010000077">
    <property type="protein sequence ID" value="MBS4103712.1"/>
    <property type="molecule type" value="Genomic_DNA"/>
</dbReference>
<dbReference type="RefSeq" id="WP_212554973.1">
    <property type="nucleotide sequence ID" value="NZ_JAGXOE010000077.1"/>
</dbReference>
<proteinExistence type="predicted"/>
<comment type="caution">
    <text evidence="1">The sequence shown here is derived from an EMBL/GenBank/DDBJ whole genome shotgun (WGS) entry which is preliminary data.</text>
</comment>
<keyword evidence="2" id="KW-1185">Reference proteome</keyword>
<dbReference type="Proteomes" id="UP000676853">
    <property type="component" value="Unassembled WGS sequence"/>
</dbReference>
<evidence type="ECO:0000313" key="1">
    <source>
        <dbReference type="EMBL" id="MBS4103712.1"/>
    </source>
</evidence>
<evidence type="ECO:0000313" key="2">
    <source>
        <dbReference type="Proteomes" id="UP000676853"/>
    </source>
</evidence>
<reference evidence="1 2" key="1">
    <citation type="submission" date="2021-04" db="EMBL/GenBank/DDBJ databases">
        <title>Whole genome sequence analysis of a thiophenic sulfur metabolizing bacteria.</title>
        <authorList>
            <person name="Akhtar N."/>
            <person name="Akram J."/>
            <person name="Aslam A."/>
        </authorList>
    </citation>
    <scope>NUCLEOTIDE SEQUENCE [LARGE SCALE GENOMIC DNA]</scope>
    <source>
        <strain evidence="1 2">3OW</strain>
    </source>
</reference>
<organism evidence="1 2">
    <name type="scientific">Tsukamurella paurometabola</name>
    <name type="common">Corynebacterium paurometabolum</name>
    <dbReference type="NCBI Taxonomy" id="2061"/>
    <lineage>
        <taxon>Bacteria</taxon>
        <taxon>Bacillati</taxon>
        <taxon>Actinomycetota</taxon>
        <taxon>Actinomycetes</taxon>
        <taxon>Mycobacteriales</taxon>
        <taxon>Tsukamurellaceae</taxon>
        <taxon>Tsukamurella</taxon>
    </lineage>
</organism>
<protein>
    <submittedName>
        <fullName evidence="1">Uncharacterized protein</fullName>
    </submittedName>
</protein>
<accession>A0ABS5NHE5</accession>
<gene>
    <name evidence="1" type="ORF">KFZ73_21005</name>
</gene>
<sequence length="63" mass="6726">MQDLIDQLSELPADAEVRIASQPQWPLEYALGDAHDVDGVVYLTESAQLGYLPGDAAAAIGWA</sequence>
<name>A0ABS5NHE5_TSUPA</name>